<reference evidence="4" key="3">
    <citation type="submission" date="2016-05" db="EMBL/GenBank/DDBJ databases">
        <authorList>
            <person name="Dupont C."/>
            <person name="Santoro A."/>
        </authorList>
    </citation>
    <scope>NUCLEOTIDE SEQUENCE [LARGE SCALE GENOMIC DNA]</scope>
    <source>
        <strain evidence="4">U25</strain>
    </source>
</reference>
<dbReference type="RefSeq" id="WP_048106083.1">
    <property type="nucleotide sequence ID" value="NZ_CP007026.1"/>
</dbReference>
<reference evidence="2" key="2">
    <citation type="submission" date="2016-05" db="EMBL/GenBank/DDBJ databases">
        <authorList>
            <person name="Lavstsen T."/>
            <person name="Jespersen J.S."/>
        </authorList>
    </citation>
    <scope>NUCLEOTIDE SEQUENCE [LARGE SCALE GENOMIC DNA]</scope>
    <source>
        <strain evidence="2">U25</strain>
    </source>
</reference>
<dbReference type="AlphaFoldDB" id="A0A0A7UZ48"/>
<sequence>MDSDEKRLKQEDCNEDELGTGVLTLTNKRIAFDKRTSRIADFSTKMGDTVIDVPLDKVDVWKEGRFIKKICFKIKTDEDEKSYKFGVMGTSGWLEEIQDAIEDFKNQ</sequence>
<dbReference type="HOGENOM" id="CLU_2203996_0_0_2"/>
<reference evidence="2 4" key="4">
    <citation type="submission" date="2018-04" db="EMBL/GenBank/DDBJ databases">
        <title>Transcriptomics of ammonia oxidizing archaea.</title>
        <authorList>
            <person name="Carini P."/>
        </authorList>
    </citation>
    <scope>NUCLEOTIDE SEQUENCE [LARGE SCALE GENOMIC DNA]</scope>
    <source>
        <strain evidence="2 4">U25</strain>
    </source>
</reference>
<name>A0A0A7UZ48_9ARCH</name>
<evidence type="ECO:0008006" key="5">
    <source>
        <dbReference type="Google" id="ProtNLM"/>
    </source>
</evidence>
<reference evidence="1 3" key="1">
    <citation type="journal article" date="2015" name="Proc. Natl. Acad. Sci. U.S.A.">
        <title>Genomic and proteomic characterization of "Candidatus Nitrosopelagicus brevis": An ammonia-oxidizing archaeon from the open ocean.</title>
        <authorList>
            <person name="Santoro A.E."/>
            <person name="Dupont C.L."/>
            <person name="Richter R.A."/>
            <person name="Craig M.T."/>
            <person name="Carini P."/>
            <person name="McIlvin M.R."/>
            <person name="Yang Y."/>
            <person name="Orsi W.D."/>
            <person name="Moran D.M."/>
            <person name="Saito M.A."/>
        </authorList>
    </citation>
    <scope>NUCLEOTIDE SEQUENCE [LARGE SCALE GENOMIC DNA]</scope>
    <source>
        <strain evidence="1">CN25</strain>
        <strain evidence="3">V2</strain>
    </source>
</reference>
<proteinExistence type="predicted"/>
<dbReference type="Proteomes" id="UP000241022">
    <property type="component" value="Unassembled WGS sequence"/>
</dbReference>
<evidence type="ECO:0000313" key="2">
    <source>
        <dbReference type="EMBL" id="PTL88426.1"/>
    </source>
</evidence>
<dbReference type="OrthoDB" id="9104at2157"/>
<dbReference type="KEGG" id="nbv:T478_1253"/>
<evidence type="ECO:0000313" key="3">
    <source>
        <dbReference type="Proteomes" id="UP000030944"/>
    </source>
</evidence>
<accession>A0A0A7UZ48</accession>
<evidence type="ECO:0000313" key="4">
    <source>
        <dbReference type="Proteomes" id="UP000241022"/>
    </source>
</evidence>
<dbReference type="EMBL" id="LXWN01000001">
    <property type="protein sequence ID" value="PTL88426.1"/>
    <property type="molecule type" value="Genomic_DNA"/>
</dbReference>
<protein>
    <recommendedName>
        <fullName evidence="5">GRAM domain-containing protein</fullName>
    </recommendedName>
</protein>
<organism evidence="1 3">
    <name type="scientific">Candidatus Nitrosopelagicus brevis</name>
    <dbReference type="NCBI Taxonomy" id="1410606"/>
    <lineage>
        <taxon>Archaea</taxon>
        <taxon>Nitrososphaerota</taxon>
    </lineage>
</organism>
<gene>
    <name evidence="2" type="ORF">A7X95_04080</name>
    <name evidence="1" type="ORF">T478_1253</name>
</gene>
<keyword evidence="4" id="KW-1185">Reference proteome</keyword>
<dbReference type="Proteomes" id="UP000030944">
    <property type="component" value="Chromosome"/>
</dbReference>
<evidence type="ECO:0000313" key="1">
    <source>
        <dbReference type="EMBL" id="AJA91898.1"/>
    </source>
</evidence>
<dbReference type="STRING" id="1410606.T478_1253"/>
<dbReference type="EMBL" id="CP007026">
    <property type="protein sequence ID" value="AJA91898.1"/>
    <property type="molecule type" value="Genomic_DNA"/>
</dbReference>
<dbReference type="GeneID" id="24817132"/>